<dbReference type="AlphaFoldDB" id="C9ZKW8"/>
<evidence type="ECO:0000256" key="1">
    <source>
        <dbReference type="SAM" id="Phobius"/>
    </source>
</evidence>
<reference evidence="3" key="1">
    <citation type="journal article" date="2010" name="PLoS Negl. Trop. Dis.">
        <title>The genome sequence of Trypanosoma brucei gambiense, causative agent of chronic human african trypanosomiasis.</title>
        <authorList>
            <person name="Jackson A.P."/>
            <person name="Sanders M."/>
            <person name="Berry A."/>
            <person name="McQuillan J."/>
            <person name="Aslett M.A."/>
            <person name="Quail M.A."/>
            <person name="Chukualim B."/>
            <person name="Capewell P."/>
            <person name="MacLeod A."/>
            <person name="Melville S.E."/>
            <person name="Gibson W."/>
            <person name="Barry J.D."/>
            <person name="Berriman M."/>
            <person name="Hertz-Fowler C."/>
        </authorList>
    </citation>
    <scope>NUCLEOTIDE SEQUENCE [LARGE SCALE GENOMIC DNA]</scope>
    <source>
        <strain evidence="3">MHOM/CI/86/DAL972</strain>
    </source>
</reference>
<evidence type="ECO:0000313" key="2">
    <source>
        <dbReference type="EMBL" id="CBH09711.1"/>
    </source>
</evidence>
<keyword evidence="1" id="KW-1133">Transmembrane helix</keyword>
<proteinExistence type="predicted"/>
<dbReference type="KEGG" id="tbg:TbgDal_III500"/>
<name>C9ZKW8_TRYB9</name>
<keyword evidence="1" id="KW-0472">Membrane</keyword>
<keyword evidence="1" id="KW-0812">Transmembrane</keyword>
<organism evidence="2 3">
    <name type="scientific">Trypanosoma brucei gambiense (strain MHOM/CI/86/DAL972)</name>
    <dbReference type="NCBI Taxonomy" id="679716"/>
    <lineage>
        <taxon>Eukaryota</taxon>
        <taxon>Discoba</taxon>
        <taxon>Euglenozoa</taxon>
        <taxon>Kinetoplastea</taxon>
        <taxon>Metakinetoplastina</taxon>
        <taxon>Trypanosomatida</taxon>
        <taxon>Trypanosomatidae</taxon>
        <taxon>Trypanosoma</taxon>
    </lineage>
</organism>
<dbReference type="Proteomes" id="UP000002316">
    <property type="component" value="Chromosome 3"/>
</dbReference>
<sequence length="131" mass="15269">MLTTEHRLYLMLSVLFFPYCCHVPHKCLVVLLRNRISINLFSCKERCPPQHGADAFHTIPRRGTFWNFVCFQIDFLFHFRFHSVTATELSAIVVISKGICRNEAITCYVFLINRVVLADFCSHILFLLALM</sequence>
<gene>
    <name evidence="2" type="ORF">TbgDal_III500</name>
</gene>
<dbReference type="EMBL" id="FN554966">
    <property type="protein sequence ID" value="CBH09711.1"/>
    <property type="molecule type" value="Genomic_DNA"/>
</dbReference>
<evidence type="ECO:0000313" key="3">
    <source>
        <dbReference type="Proteomes" id="UP000002316"/>
    </source>
</evidence>
<protein>
    <submittedName>
        <fullName evidence="2">Uncharacterized protein</fullName>
    </submittedName>
</protein>
<dbReference type="GeneID" id="23859304"/>
<dbReference type="RefSeq" id="XP_011772004.1">
    <property type="nucleotide sequence ID" value="XM_011773702.1"/>
</dbReference>
<accession>C9ZKW8</accession>
<feature type="transmembrane region" description="Helical" evidence="1">
    <location>
        <begin position="108"/>
        <end position="130"/>
    </location>
</feature>